<dbReference type="SFLD" id="SFLDG01125">
    <property type="entry name" value="C1.1:_Acid_Phosphatase_Like"/>
    <property type="match status" value="1"/>
</dbReference>
<dbReference type="Proteomes" id="UP000536179">
    <property type="component" value="Unassembled WGS sequence"/>
</dbReference>
<dbReference type="GO" id="GO:0003993">
    <property type="term" value="F:acid phosphatase activity"/>
    <property type="evidence" value="ECO:0007669"/>
    <property type="project" value="UniProtKB-EC"/>
</dbReference>
<dbReference type="Pfam" id="PF03767">
    <property type="entry name" value="Acid_phosphat_B"/>
    <property type="match status" value="1"/>
</dbReference>
<evidence type="ECO:0000256" key="1">
    <source>
        <dbReference type="ARBA" id="ARBA00022729"/>
    </source>
</evidence>
<dbReference type="InterPro" id="IPR006423">
    <property type="entry name" value="Lipo_e_P4"/>
</dbReference>
<reference evidence="3 4" key="1">
    <citation type="submission" date="2020-08" db="EMBL/GenBank/DDBJ databases">
        <title>Genomic Encyclopedia of Type Strains, Phase III (KMG-III): the genomes of soil and plant-associated and newly described type strains.</title>
        <authorList>
            <person name="Whitman W."/>
        </authorList>
    </citation>
    <scope>NUCLEOTIDE SEQUENCE [LARGE SCALE GENOMIC DNA]</scope>
    <source>
        <strain evidence="3 4">CECT 8075</strain>
    </source>
</reference>
<accession>A0A7W5E0Y8</accession>
<comment type="caution">
    <text evidence="3">The sequence shown here is derived from an EMBL/GenBank/DDBJ whole genome shotgun (WGS) entry which is preliminary data.</text>
</comment>
<evidence type="ECO:0000313" key="4">
    <source>
        <dbReference type="Proteomes" id="UP000536179"/>
    </source>
</evidence>
<dbReference type="SUPFAM" id="SSF56784">
    <property type="entry name" value="HAD-like"/>
    <property type="match status" value="1"/>
</dbReference>
<dbReference type="SFLD" id="SFLDS00003">
    <property type="entry name" value="Haloacid_Dehalogenase"/>
    <property type="match status" value="1"/>
</dbReference>
<dbReference type="PANTHER" id="PTHR31284">
    <property type="entry name" value="ACID PHOSPHATASE-LIKE PROTEIN"/>
    <property type="match status" value="1"/>
</dbReference>
<dbReference type="InterPro" id="IPR005519">
    <property type="entry name" value="Acid_phosphat_B-like"/>
</dbReference>
<evidence type="ECO:0000256" key="2">
    <source>
        <dbReference type="SAM" id="MobiDB-lite"/>
    </source>
</evidence>
<dbReference type="EC" id="3.1.3.2" evidence="3"/>
<keyword evidence="1" id="KW-0732">Signal</keyword>
<gene>
    <name evidence="3" type="ORF">FHS27_003993</name>
</gene>
<feature type="region of interest" description="Disordered" evidence="2">
    <location>
        <begin position="62"/>
        <end position="82"/>
    </location>
</feature>
<organism evidence="3 4">
    <name type="scientific">Aporhodopirellula rubra</name>
    <dbReference type="NCBI Taxonomy" id="980271"/>
    <lineage>
        <taxon>Bacteria</taxon>
        <taxon>Pseudomonadati</taxon>
        <taxon>Planctomycetota</taxon>
        <taxon>Planctomycetia</taxon>
        <taxon>Pirellulales</taxon>
        <taxon>Pirellulaceae</taxon>
        <taxon>Aporhodopirellula</taxon>
    </lineage>
</organism>
<dbReference type="AlphaFoldDB" id="A0A7W5E0Y8"/>
<protein>
    <submittedName>
        <fullName evidence="3">Acid phosphatase</fullName>
        <ecNumber evidence="3">3.1.3.2</ecNumber>
    </submittedName>
</protein>
<dbReference type="PANTHER" id="PTHR31284:SF10">
    <property type="entry name" value="ACID PHOSPHATASE-LIKE PROTEIN"/>
    <property type="match status" value="1"/>
</dbReference>
<dbReference type="InterPro" id="IPR036412">
    <property type="entry name" value="HAD-like_sf"/>
</dbReference>
<name>A0A7W5E0Y8_9BACT</name>
<dbReference type="GO" id="GO:0009279">
    <property type="term" value="C:cell outer membrane"/>
    <property type="evidence" value="ECO:0007669"/>
    <property type="project" value="InterPro"/>
</dbReference>
<feature type="compositionally biased region" description="Basic and acidic residues" evidence="2">
    <location>
        <begin position="72"/>
        <end position="82"/>
    </location>
</feature>
<evidence type="ECO:0000313" key="3">
    <source>
        <dbReference type="EMBL" id="MBB3208166.1"/>
    </source>
</evidence>
<sequence length="344" mass="38638">MRDHFVPLTFVALIAIGQLGCQPPVASTQQSANGRTSQLKPHQAPLLNEAVFFEQLDDASLGEAADPAPLDPRTETNSEPCTRKTHEDLDATLWMQTSAEYYATCRQTYCLATTQLQNAIDDPTWSADLVQQSALAESTDTPLLPTAVILDIDETVLDNSPYQARLIQTDEAFTPESWQQWVEEAAAKPIPGVKEFLASAEEAGVEVFFVTNRENAVENATRRNLEKLDLIQVDAADRILSKRERDEWTSDKATRRAHIAKRYRILLLIGDDLNDFVSIGNEPTAQTRREIAVEHAEMWGVKWMQLPNANYGGWERSIYDWNDSADDEVKLRKKYEALNNASAE</sequence>
<keyword evidence="3" id="KW-0378">Hydrolase</keyword>
<proteinExistence type="predicted"/>
<dbReference type="RefSeq" id="WP_184306405.1">
    <property type="nucleotide sequence ID" value="NZ_JACHXU010000014.1"/>
</dbReference>
<dbReference type="Gene3D" id="3.40.50.1000">
    <property type="entry name" value="HAD superfamily/HAD-like"/>
    <property type="match status" value="1"/>
</dbReference>
<dbReference type="EMBL" id="JACHXU010000014">
    <property type="protein sequence ID" value="MBB3208166.1"/>
    <property type="molecule type" value="Genomic_DNA"/>
</dbReference>
<keyword evidence="4" id="KW-1185">Reference proteome</keyword>
<dbReference type="InterPro" id="IPR023214">
    <property type="entry name" value="HAD_sf"/>
</dbReference>